<dbReference type="CDD" id="cd06260">
    <property type="entry name" value="DUF820-like"/>
    <property type="match status" value="1"/>
</dbReference>
<gene>
    <name evidence="2" type="ORF">Scani_61240</name>
</gene>
<evidence type="ECO:0000259" key="1">
    <source>
        <dbReference type="Pfam" id="PF05685"/>
    </source>
</evidence>
<dbReference type="InterPro" id="IPR012296">
    <property type="entry name" value="Nuclease_put_TT1808"/>
</dbReference>
<evidence type="ECO:0000313" key="2">
    <source>
        <dbReference type="EMBL" id="GFE09856.1"/>
    </source>
</evidence>
<dbReference type="AlphaFoldDB" id="A0A640SHQ2"/>
<dbReference type="InterPro" id="IPR011335">
    <property type="entry name" value="Restrct_endonuc-II-like"/>
</dbReference>
<protein>
    <recommendedName>
        <fullName evidence="1">Putative restriction endonuclease domain-containing protein</fullName>
    </recommendedName>
</protein>
<sequence length="232" mass="25885">MRVRCPPAYALPRLLPNARGVMWRTTEMTAVDDRPTTGNVDIEPTTSNMVKFFESLEVPEDFKVELLRGEIVMMAGPDLVHNRIVLRVLRQIPDQNWDCLQTQDIDLLCETSEPQPDLVVLERDAGPESGRLLPAQLITMLVEVVSKNSVDRDYGVKRSIYAAGGIPAYLVVDPIMAQCVLFTEPVGSGEEADYRAQRIGKFGESVPLALLDVDLDTSEFGTLPNVRPHRRP</sequence>
<dbReference type="PANTHER" id="PTHR35400:SF3">
    <property type="entry name" value="SLL1072 PROTEIN"/>
    <property type="match status" value="1"/>
</dbReference>
<evidence type="ECO:0000313" key="3">
    <source>
        <dbReference type="Proteomes" id="UP000435837"/>
    </source>
</evidence>
<name>A0A640SHQ2_9ACTN</name>
<comment type="caution">
    <text evidence="2">The sequence shown here is derived from an EMBL/GenBank/DDBJ whole genome shotgun (WGS) entry which is preliminary data.</text>
</comment>
<dbReference type="Proteomes" id="UP000435837">
    <property type="component" value="Unassembled WGS sequence"/>
</dbReference>
<dbReference type="PANTHER" id="PTHR35400">
    <property type="entry name" value="SLR1083 PROTEIN"/>
    <property type="match status" value="1"/>
</dbReference>
<accession>A0A640SHQ2</accession>
<dbReference type="Pfam" id="PF05685">
    <property type="entry name" value="Uma2"/>
    <property type="match status" value="1"/>
</dbReference>
<reference evidence="2 3" key="1">
    <citation type="submission" date="2019-12" db="EMBL/GenBank/DDBJ databases">
        <title>Whole genome shotgun sequence of Streptomyces caniferus NBRC 15389.</title>
        <authorList>
            <person name="Ichikawa N."/>
            <person name="Kimura A."/>
            <person name="Kitahashi Y."/>
            <person name="Komaki H."/>
            <person name="Tamura T."/>
        </authorList>
    </citation>
    <scope>NUCLEOTIDE SEQUENCE [LARGE SCALE GENOMIC DNA]</scope>
    <source>
        <strain evidence="2 3">NBRC 15389</strain>
    </source>
</reference>
<organism evidence="2 3">
    <name type="scientific">Streptomyces caniferus</name>
    <dbReference type="NCBI Taxonomy" id="285557"/>
    <lineage>
        <taxon>Bacteria</taxon>
        <taxon>Bacillati</taxon>
        <taxon>Actinomycetota</taxon>
        <taxon>Actinomycetes</taxon>
        <taxon>Kitasatosporales</taxon>
        <taxon>Streptomycetaceae</taxon>
        <taxon>Streptomyces</taxon>
    </lineage>
</organism>
<dbReference type="Gene3D" id="3.90.1570.10">
    <property type="entry name" value="tt1808, chain A"/>
    <property type="match status" value="1"/>
</dbReference>
<dbReference type="EMBL" id="BLIN01000005">
    <property type="protein sequence ID" value="GFE09856.1"/>
    <property type="molecule type" value="Genomic_DNA"/>
</dbReference>
<dbReference type="SUPFAM" id="SSF52980">
    <property type="entry name" value="Restriction endonuclease-like"/>
    <property type="match status" value="1"/>
</dbReference>
<dbReference type="InterPro" id="IPR008538">
    <property type="entry name" value="Uma2"/>
</dbReference>
<proteinExistence type="predicted"/>
<feature type="domain" description="Putative restriction endonuclease" evidence="1">
    <location>
        <begin position="53"/>
        <end position="209"/>
    </location>
</feature>